<protein>
    <submittedName>
        <fullName evidence="1">Uncharacterized protein</fullName>
    </submittedName>
</protein>
<proteinExistence type="predicted"/>
<organism evidence="1">
    <name type="scientific">uncultured virus</name>
    <dbReference type="NCBI Taxonomy" id="340016"/>
    <lineage>
        <taxon>Viruses</taxon>
        <taxon>environmental samples</taxon>
    </lineage>
</organism>
<dbReference type="EMBL" id="GU735188">
    <property type="protein sequence ID" value="ADE29203.1"/>
    <property type="molecule type" value="Genomic_DNA"/>
</dbReference>
<name>D5L2E4_9VIRU</name>
<sequence>MIKREYTTTMSAIRNRMERGHFDSVKVQVAIKNANSYGYDYIFGEVNRWDQIDDTSGTIRVTEKEYDSGTVNLFIVTEGEIPSYH</sequence>
<reference evidence="1" key="1">
    <citation type="journal article" date="2010" name="Environ. Microbiol.">
        <title>The metavirome of a hypersaline environment.</title>
        <authorList>
            <person name="Santos F."/>
            <person name="Yarza P."/>
            <person name="Parro V."/>
            <person name="Briones C."/>
            <person name="Anton J."/>
        </authorList>
    </citation>
    <scope>NUCLEOTIDE SEQUENCE</scope>
</reference>
<accession>D5L2E4</accession>
<evidence type="ECO:0000313" key="1">
    <source>
        <dbReference type="EMBL" id="ADE29203.1"/>
    </source>
</evidence>